<evidence type="ECO:0000313" key="2">
    <source>
        <dbReference type="EMBL" id="SDY92088.1"/>
    </source>
</evidence>
<gene>
    <name evidence="2" type="ORF">SAMN05216215_103923</name>
</gene>
<dbReference type="Proteomes" id="UP000199529">
    <property type="component" value="Unassembled WGS sequence"/>
</dbReference>
<sequence length="305" mass="32008">MSGTILPAVGERTSSVLVTGATGNLGREVVDRLLARGVRVRCLSRRPLSGVESVRGDVTDPAVVRSAVAGVDAVLLMWPLLDVAHAHDLVAELAAAAPRVVYVSSTAIDDEAARQSDPIVQVHADVEALLGDSGLRWVALRSDTLASNARGWAAQLEAGDVVSGPDIARTAVVDERDVADAAAAVLLGGDHEEHAPFLLTGPEILGRADQVALLGAALGRRLRFEAVPPDLARSRMLADGRPEHLVEALVAASVHRPESGLITDHVERLTGRPSGTFGRWAVDHAVDFARNRPRPATGPISGARC</sequence>
<accession>A0A1H3NTF0</accession>
<dbReference type="EMBL" id="FNOK01000039">
    <property type="protein sequence ID" value="SDY92088.1"/>
    <property type="molecule type" value="Genomic_DNA"/>
</dbReference>
<dbReference type="Pfam" id="PF13460">
    <property type="entry name" value="NAD_binding_10"/>
    <property type="match status" value="1"/>
</dbReference>
<organism evidence="2 3">
    <name type="scientific">Saccharopolyspora shandongensis</name>
    <dbReference type="NCBI Taxonomy" id="418495"/>
    <lineage>
        <taxon>Bacteria</taxon>
        <taxon>Bacillati</taxon>
        <taxon>Actinomycetota</taxon>
        <taxon>Actinomycetes</taxon>
        <taxon>Pseudonocardiales</taxon>
        <taxon>Pseudonocardiaceae</taxon>
        <taxon>Saccharopolyspora</taxon>
    </lineage>
</organism>
<evidence type="ECO:0000259" key="1">
    <source>
        <dbReference type="Pfam" id="PF13460"/>
    </source>
</evidence>
<protein>
    <submittedName>
        <fullName evidence="2">Uncharacterized conserved protein YbjT, contains NAD(P)-binding and DUF2867 domains</fullName>
    </submittedName>
</protein>
<dbReference type="Gene3D" id="3.40.50.720">
    <property type="entry name" value="NAD(P)-binding Rossmann-like Domain"/>
    <property type="match status" value="1"/>
</dbReference>
<dbReference type="InterPro" id="IPR051604">
    <property type="entry name" value="Ergot_Alk_Oxidoreductase"/>
</dbReference>
<name>A0A1H3NTF0_9PSEU</name>
<dbReference type="RefSeq" id="WP_093272619.1">
    <property type="nucleotide sequence ID" value="NZ_FNOK01000039.1"/>
</dbReference>
<dbReference type="PANTHER" id="PTHR43162:SF1">
    <property type="entry name" value="PRESTALK A DIFFERENTIATION PROTEIN A"/>
    <property type="match status" value="1"/>
</dbReference>
<dbReference type="InterPro" id="IPR016040">
    <property type="entry name" value="NAD(P)-bd_dom"/>
</dbReference>
<dbReference type="SUPFAM" id="SSF51735">
    <property type="entry name" value="NAD(P)-binding Rossmann-fold domains"/>
    <property type="match status" value="1"/>
</dbReference>
<dbReference type="OrthoDB" id="3207931at2"/>
<dbReference type="InterPro" id="IPR036291">
    <property type="entry name" value="NAD(P)-bd_dom_sf"/>
</dbReference>
<dbReference type="PANTHER" id="PTHR43162">
    <property type="match status" value="1"/>
</dbReference>
<reference evidence="3" key="1">
    <citation type="submission" date="2016-10" db="EMBL/GenBank/DDBJ databases">
        <authorList>
            <person name="Varghese N."/>
            <person name="Submissions S."/>
        </authorList>
    </citation>
    <scope>NUCLEOTIDE SEQUENCE [LARGE SCALE GENOMIC DNA]</scope>
    <source>
        <strain evidence="3">CGMCC 4.3530</strain>
    </source>
</reference>
<dbReference type="Gene3D" id="3.90.25.10">
    <property type="entry name" value="UDP-galactose 4-epimerase, domain 1"/>
    <property type="match status" value="1"/>
</dbReference>
<proteinExistence type="predicted"/>
<evidence type="ECO:0000313" key="3">
    <source>
        <dbReference type="Proteomes" id="UP000199529"/>
    </source>
</evidence>
<keyword evidence="3" id="KW-1185">Reference proteome</keyword>
<feature type="domain" description="NAD(P)-binding" evidence="1">
    <location>
        <begin position="20"/>
        <end position="185"/>
    </location>
</feature>
<dbReference type="AlphaFoldDB" id="A0A1H3NTF0"/>
<dbReference type="STRING" id="418495.SAMN05216215_103923"/>